<accession>A0ABU3CZY4</accession>
<dbReference type="RefSeq" id="WP_156100642.1">
    <property type="nucleotide sequence ID" value="NZ_JAVRHP010000197.1"/>
</dbReference>
<proteinExistence type="predicted"/>
<dbReference type="Proteomes" id="UP001248819">
    <property type="component" value="Unassembled WGS sequence"/>
</dbReference>
<gene>
    <name evidence="1" type="ORF">RM529_16880</name>
</gene>
<keyword evidence="2" id="KW-1185">Reference proteome</keyword>
<organism evidence="1 2">
    <name type="scientific">Autumnicola edwardsiae</name>
    <dbReference type="NCBI Taxonomy" id="3075594"/>
    <lineage>
        <taxon>Bacteria</taxon>
        <taxon>Pseudomonadati</taxon>
        <taxon>Bacteroidota</taxon>
        <taxon>Flavobacteriia</taxon>
        <taxon>Flavobacteriales</taxon>
        <taxon>Flavobacteriaceae</taxon>
        <taxon>Autumnicola</taxon>
    </lineage>
</organism>
<evidence type="ECO:0000313" key="2">
    <source>
        <dbReference type="Proteomes" id="UP001248819"/>
    </source>
</evidence>
<reference evidence="1 2" key="1">
    <citation type="submission" date="2023-09" db="EMBL/GenBank/DDBJ databases">
        <authorList>
            <person name="Rey-Velasco X."/>
        </authorList>
    </citation>
    <scope>NUCLEOTIDE SEQUENCE [LARGE SCALE GENOMIC DNA]</scope>
    <source>
        <strain evidence="1 2">F297</strain>
    </source>
</reference>
<protein>
    <submittedName>
        <fullName evidence="1">Uncharacterized protein</fullName>
    </submittedName>
</protein>
<sequence length="51" mass="6076">MKKDCIGHFNSKLQKKFIAVKMKRNTFLIKEKPHDVVEKTTQRAGNKMWEN</sequence>
<name>A0ABU3CZY4_9FLAO</name>
<evidence type="ECO:0000313" key="1">
    <source>
        <dbReference type="EMBL" id="MDT0651821.1"/>
    </source>
</evidence>
<dbReference type="EMBL" id="JAVRHP010000197">
    <property type="protein sequence ID" value="MDT0651821.1"/>
    <property type="molecule type" value="Genomic_DNA"/>
</dbReference>
<comment type="caution">
    <text evidence="1">The sequence shown here is derived from an EMBL/GenBank/DDBJ whole genome shotgun (WGS) entry which is preliminary data.</text>
</comment>